<dbReference type="NCBIfam" id="TIGR01509">
    <property type="entry name" value="HAD-SF-IA-v3"/>
    <property type="match status" value="1"/>
</dbReference>
<dbReference type="OrthoDB" id="40579at2759"/>
<dbReference type="GO" id="GO:1990738">
    <property type="term" value="F:pseudouridine 5'-phosphatase activity"/>
    <property type="evidence" value="ECO:0007669"/>
    <property type="project" value="EnsemblFungi"/>
</dbReference>
<dbReference type="Proteomes" id="UP000006790">
    <property type="component" value="Chromosome 7"/>
</dbReference>
<dbReference type="FunFam" id="1.10.150.240:FF:000001">
    <property type="entry name" value="Haloacid dehalogenase-like hydrolase domain"/>
    <property type="match status" value="1"/>
</dbReference>
<dbReference type="InParanoid" id="G8JW72"/>
<dbReference type="SUPFAM" id="SSF56784">
    <property type="entry name" value="HAD-like"/>
    <property type="match status" value="1"/>
</dbReference>
<dbReference type="PANTHER" id="PTHR18901">
    <property type="entry name" value="2-DEOXYGLUCOSE-6-PHOSPHATE PHOSPHATASE 2"/>
    <property type="match status" value="1"/>
</dbReference>
<name>G8JW72_ERECY</name>
<dbReference type="InterPro" id="IPR041492">
    <property type="entry name" value="HAD_2"/>
</dbReference>
<dbReference type="Gene3D" id="3.40.50.1000">
    <property type="entry name" value="HAD superfamily/HAD-like"/>
    <property type="match status" value="1"/>
</dbReference>
<dbReference type="PANTHER" id="PTHR18901:SF38">
    <property type="entry name" value="PSEUDOURIDINE-5'-PHOSPHATASE"/>
    <property type="match status" value="1"/>
</dbReference>
<evidence type="ECO:0000313" key="2">
    <source>
        <dbReference type="Proteomes" id="UP000006790"/>
    </source>
</evidence>
<keyword evidence="2" id="KW-1185">Reference proteome</keyword>
<reference evidence="2" key="1">
    <citation type="journal article" date="2012" name="G3 (Bethesda)">
        <title>Pichia sorbitophila, an interspecies yeast hybrid reveals early steps of genome resolution following polyploidization.</title>
        <authorList>
            <person name="Leh Louis V."/>
            <person name="Despons L."/>
            <person name="Friedrich A."/>
            <person name="Martin T."/>
            <person name="Durrens P."/>
            <person name="Casaregola S."/>
            <person name="Neuveglise C."/>
            <person name="Fairhead C."/>
            <person name="Marck C."/>
            <person name="Cruz J.A."/>
            <person name="Straub M.L."/>
            <person name="Kugler V."/>
            <person name="Sacerdot C."/>
            <person name="Uzunov Z."/>
            <person name="Thierry A."/>
            <person name="Weiss S."/>
            <person name="Bleykasten C."/>
            <person name="De Montigny J."/>
            <person name="Jacques N."/>
            <person name="Jung P."/>
            <person name="Lemaire M."/>
            <person name="Mallet S."/>
            <person name="Morel G."/>
            <person name="Richard G.F."/>
            <person name="Sarkar A."/>
            <person name="Savel G."/>
            <person name="Schacherer J."/>
            <person name="Seret M.L."/>
            <person name="Talla E."/>
            <person name="Samson G."/>
            <person name="Jubin C."/>
            <person name="Poulain J."/>
            <person name="Vacherie B."/>
            <person name="Barbe V."/>
            <person name="Pelletier E."/>
            <person name="Sherman D.J."/>
            <person name="Westhof E."/>
            <person name="Weissenbach J."/>
            <person name="Baret P.V."/>
            <person name="Wincker P."/>
            <person name="Gaillardin C."/>
            <person name="Dujon B."/>
            <person name="Souciet J.L."/>
        </authorList>
    </citation>
    <scope>NUCLEOTIDE SEQUENCE [LARGE SCALE GENOMIC DNA]</scope>
    <source>
        <strain evidence="2">CBS 270.75 / DBVPG 7215 / KCTC 17166 / NRRL Y-17582</strain>
    </source>
</reference>
<dbReference type="RefSeq" id="XP_003647904.1">
    <property type="nucleotide sequence ID" value="XM_003647856.1"/>
</dbReference>
<dbReference type="InterPro" id="IPR036412">
    <property type="entry name" value="HAD-like_sf"/>
</dbReference>
<dbReference type="InterPro" id="IPR023214">
    <property type="entry name" value="HAD_sf"/>
</dbReference>
<gene>
    <name evidence="1" type="ordered locus">Ecym_7242</name>
</gene>
<dbReference type="HOGENOM" id="CLU_045011_13_0_1"/>
<evidence type="ECO:0000313" key="1">
    <source>
        <dbReference type="EMBL" id="AET41087.1"/>
    </source>
</evidence>
<dbReference type="KEGG" id="erc:Ecym_7242"/>
<dbReference type="AlphaFoldDB" id="G8JW72"/>
<proteinExistence type="predicted"/>
<accession>G8JW72</accession>
<organism evidence="1 2">
    <name type="scientific">Eremothecium cymbalariae (strain CBS 270.75 / DBVPG 7215 / KCTC 17166 / NRRL Y-17582)</name>
    <name type="common">Yeast</name>
    <dbReference type="NCBI Taxonomy" id="931890"/>
    <lineage>
        <taxon>Eukaryota</taxon>
        <taxon>Fungi</taxon>
        <taxon>Dikarya</taxon>
        <taxon>Ascomycota</taxon>
        <taxon>Saccharomycotina</taxon>
        <taxon>Saccharomycetes</taxon>
        <taxon>Saccharomycetales</taxon>
        <taxon>Saccharomycetaceae</taxon>
        <taxon>Eremothecium</taxon>
    </lineage>
</organism>
<dbReference type="EMBL" id="CP002503">
    <property type="protein sequence ID" value="AET41087.1"/>
    <property type="molecule type" value="Genomic_DNA"/>
</dbReference>
<dbReference type="Gene3D" id="1.10.150.240">
    <property type="entry name" value="Putative phosphatase, domain 2"/>
    <property type="match status" value="1"/>
</dbReference>
<dbReference type="eggNOG" id="KOG2914">
    <property type="taxonomic scope" value="Eukaryota"/>
</dbReference>
<dbReference type="GeneID" id="11472523"/>
<dbReference type="GO" id="GO:0008253">
    <property type="term" value="F:5'-nucleotidase activity"/>
    <property type="evidence" value="ECO:0007669"/>
    <property type="project" value="EnsemblFungi"/>
</dbReference>
<dbReference type="Pfam" id="PF13419">
    <property type="entry name" value="HAD_2"/>
    <property type="match status" value="1"/>
</dbReference>
<dbReference type="FunCoup" id="G8JW72">
    <property type="interactions" value="196"/>
</dbReference>
<dbReference type="STRING" id="931890.G8JW72"/>
<sequence length="223" mass="24954">MDGLLINTEDIYTEATSKVLKQFGKPPLTWDVKIEMQGLPGQAAAEKLIESYELPITWEEVERLNANFQRQLWHKTAFLPGAAELVRHLKDNGIPIALCTSSGREKFDMKTAHLKHTFDLFDVIVTGDDSRIPKGRGKPFPDIWQLGLKLINEKLETQIKPEECLVFEDGIPGLQGGKAFGAYNIWVPHPEAYAVLGDTEAILEGKGELLKSLNDLDKLKFGI</sequence>
<protein>
    <submittedName>
        <fullName evidence="1">Uncharacterized protein</fullName>
    </submittedName>
</protein>
<dbReference type="InterPro" id="IPR023198">
    <property type="entry name" value="PGP-like_dom2"/>
</dbReference>
<dbReference type="OMA" id="FHHMVMG"/>
<dbReference type="InterPro" id="IPR006439">
    <property type="entry name" value="HAD-SF_hydro_IA"/>
</dbReference>